<keyword evidence="1" id="KW-0805">Transcription regulation</keyword>
<dbReference type="Gene3D" id="1.10.1660.10">
    <property type="match status" value="1"/>
</dbReference>
<protein>
    <recommendedName>
        <fullName evidence="3">HTH merR-type domain-containing protein</fullName>
    </recommendedName>
</protein>
<evidence type="ECO:0000256" key="2">
    <source>
        <dbReference type="ARBA" id="ARBA00023163"/>
    </source>
</evidence>
<dbReference type="InterPro" id="IPR000551">
    <property type="entry name" value="MerR-type_HTH_dom"/>
</dbReference>
<proteinExistence type="predicted"/>
<dbReference type="InterPro" id="IPR015358">
    <property type="entry name" value="Tscrpt_reg_MerR_DNA-bd"/>
</dbReference>
<organism evidence="4">
    <name type="scientific">marine metagenome</name>
    <dbReference type="NCBI Taxonomy" id="408172"/>
    <lineage>
        <taxon>unclassified sequences</taxon>
        <taxon>metagenomes</taxon>
        <taxon>ecological metagenomes</taxon>
    </lineage>
</organism>
<sequence length="93" mass="10261">YPSQAAARLRFIRRAKGLGFTLDEIEWLLELQDVGGQKSIVKDLTRKKISQIDSKIEDLSRIRKVLSQLESECSGSGDVSGCPIIAALALEET</sequence>
<evidence type="ECO:0000259" key="3">
    <source>
        <dbReference type="PROSITE" id="PS50937"/>
    </source>
</evidence>
<dbReference type="EMBL" id="UINC01142865">
    <property type="protein sequence ID" value="SVD31462.1"/>
    <property type="molecule type" value="Genomic_DNA"/>
</dbReference>
<gene>
    <name evidence="4" type="ORF">METZ01_LOCUS384316</name>
</gene>
<dbReference type="Pfam" id="PF09278">
    <property type="entry name" value="MerR-DNA-bind"/>
    <property type="match status" value="1"/>
</dbReference>
<dbReference type="SUPFAM" id="SSF46955">
    <property type="entry name" value="Putative DNA-binding domain"/>
    <property type="match status" value="1"/>
</dbReference>
<dbReference type="InterPro" id="IPR009061">
    <property type="entry name" value="DNA-bd_dom_put_sf"/>
</dbReference>
<evidence type="ECO:0000313" key="4">
    <source>
        <dbReference type="EMBL" id="SVD31462.1"/>
    </source>
</evidence>
<dbReference type="PROSITE" id="PS50937">
    <property type="entry name" value="HTH_MERR_2"/>
    <property type="match status" value="1"/>
</dbReference>
<accession>A0A382UBM5</accession>
<reference evidence="4" key="1">
    <citation type="submission" date="2018-05" db="EMBL/GenBank/DDBJ databases">
        <authorList>
            <person name="Lanie J.A."/>
            <person name="Ng W.-L."/>
            <person name="Kazmierczak K.M."/>
            <person name="Andrzejewski T.M."/>
            <person name="Davidsen T.M."/>
            <person name="Wayne K.J."/>
            <person name="Tettelin H."/>
            <person name="Glass J.I."/>
            <person name="Rusch D."/>
            <person name="Podicherti R."/>
            <person name="Tsui H.-C.T."/>
            <person name="Winkler M.E."/>
        </authorList>
    </citation>
    <scope>NUCLEOTIDE SEQUENCE</scope>
</reference>
<feature type="non-terminal residue" evidence="4">
    <location>
        <position position="1"/>
    </location>
</feature>
<evidence type="ECO:0000256" key="1">
    <source>
        <dbReference type="ARBA" id="ARBA00023015"/>
    </source>
</evidence>
<name>A0A382UBM5_9ZZZZ</name>
<dbReference type="GO" id="GO:0006355">
    <property type="term" value="P:regulation of DNA-templated transcription"/>
    <property type="evidence" value="ECO:0007669"/>
    <property type="project" value="InterPro"/>
</dbReference>
<keyword evidence="2" id="KW-0804">Transcription</keyword>
<dbReference type="AlphaFoldDB" id="A0A382UBM5"/>
<dbReference type="GO" id="GO:0003677">
    <property type="term" value="F:DNA binding"/>
    <property type="evidence" value="ECO:0007669"/>
    <property type="project" value="InterPro"/>
</dbReference>
<feature type="domain" description="HTH merR-type" evidence="3">
    <location>
        <begin position="1"/>
        <end position="31"/>
    </location>
</feature>